<dbReference type="PROSITE" id="PS00136">
    <property type="entry name" value="SUBTILASE_ASP"/>
    <property type="match status" value="1"/>
</dbReference>
<dbReference type="InterPro" id="IPR050131">
    <property type="entry name" value="Peptidase_S8_subtilisin-like"/>
</dbReference>
<dbReference type="InterPro" id="IPR023827">
    <property type="entry name" value="Peptidase_S8_Asp-AS"/>
</dbReference>
<accession>K0K947</accession>
<dbReference type="InterPro" id="IPR036852">
    <property type="entry name" value="Peptidase_S8/S53_dom_sf"/>
</dbReference>
<dbReference type="InterPro" id="IPR023828">
    <property type="entry name" value="Peptidase_S8_Ser-AS"/>
</dbReference>
<sequence>MTRRRTPLLVAGVVMAAVLTAVTGPGSALAERMQEQRPTTPGPDGVVTLVTGDRVELRGGKVSVRAGQGRADVLFHHFKDERGDLNVVPSDAAADLRSGRLDARLFDVTGLIRAGYDDRSSPATPLIVTSGGAQVTGGTRELPSVGGYALEAAKDTAFWSGARAAGVAKVWLDGPVRATLDRSVPQIGAPAAWQGGHTGRGATVAVLDTGVDATHPDLADAIVEAKNFSDSDSTDDRVGHGTHVAATITGSGRYQGVAPDSKLLVGKVLGDSGGGRESDIIAGMQWAAEARADVVNLSLGSPWPTDGSDPMSQALNRISADSDVLFVVAAGNSGPSERTIGSPAAADAALTVGAVDREDKLAGFSSRGPRRLDDAIKPDITAPGVGIAAAKAKNGTIGDPVDATHVALSGTSMATPHVAGAAAILAAQHPGWTAQQLKSALAGSAEPNPALSVHEQGAGRVDVARATRQAVQASPSSLSLGTASWPHADDAPIERKLAYRNEGTSPVALRVAAELKDPKGNPAPAGMAVVTPAEVTVAPGASAEVSVTVRTSVAGPDGIYSGVLVATGGDTVVRTPVGVTKEVESYDVQLTFRDRDGALTPAYFYRLVSVNEARAHLQHDPSGVVRARLPKDTYYFDAWVQGEDRQTTWFAEPKVVVAGPAALEFDARAGKRITTRVDEPEAAPGNASTLIAMKTEWGDTGSGVVGNTFDRQFYVPSRTSWPGRAAFTVQSVLARPDGDGRFVGSPYQYHVSSTDDGGIPADLAYRYADRDLARVESRVAASGPGQAGFLDQVAGGPLPLRVLHRYSPGVDWYGSFTQMANPTAFPPDTYQSDAAARRFRVGPATAVEWNKAVFGPAFPAVRRADDWAGRRGDQVRVSVPLFTDQDPGHYGYSQVTKARTTLHRDGVPVAESPDAGSLYAVVPAGKGSFRLHTEASRDGVAELSTQVSATWTFTSDTVAGDPAALPLSAVRFAPRLDEHNRAAAGRPFAFPVYVQRNGAAKPGDVRATVQVSYDDGASWKPVPLVKTGERWIAAVLHPAGAKFVSLRASAEDRAGNAVEQTIIRAYALK</sequence>
<evidence type="ECO:0000256" key="5">
    <source>
        <dbReference type="PIRSR" id="PIRSR615500-1"/>
    </source>
</evidence>
<dbReference type="GO" id="GO:0004252">
    <property type="term" value="F:serine-type endopeptidase activity"/>
    <property type="evidence" value="ECO:0007669"/>
    <property type="project" value="UniProtKB-UniRule"/>
</dbReference>
<name>K0K947_SACES</name>
<gene>
    <name evidence="9" type="ordered locus">BN6_58610</name>
</gene>
<evidence type="ECO:0000256" key="1">
    <source>
        <dbReference type="ARBA" id="ARBA00011073"/>
    </source>
</evidence>
<feature type="domain" description="Peptidase S8/S53" evidence="8">
    <location>
        <begin position="199"/>
        <end position="459"/>
    </location>
</feature>
<keyword evidence="10" id="KW-1185">Reference proteome</keyword>
<evidence type="ECO:0000256" key="2">
    <source>
        <dbReference type="ARBA" id="ARBA00022670"/>
    </source>
</evidence>
<dbReference type="Gene3D" id="3.40.50.200">
    <property type="entry name" value="Peptidase S8/S53 domain"/>
    <property type="match status" value="1"/>
</dbReference>
<dbReference type="BioCyc" id="SESP1179773:BN6_RS28185-MONOMER"/>
<dbReference type="KEGG" id="sesp:BN6_58610"/>
<dbReference type="AlphaFoldDB" id="K0K947"/>
<evidence type="ECO:0000256" key="4">
    <source>
        <dbReference type="ARBA" id="ARBA00022825"/>
    </source>
</evidence>
<dbReference type="PANTHER" id="PTHR43806">
    <property type="entry name" value="PEPTIDASE S8"/>
    <property type="match status" value="1"/>
</dbReference>
<dbReference type="InterPro" id="IPR000209">
    <property type="entry name" value="Peptidase_S8/S53_dom"/>
</dbReference>
<dbReference type="PATRIC" id="fig|1179773.3.peg.5893"/>
<organism evidence="9 10">
    <name type="scientific">Saccharothrix espanaensis (strain ATCC 51144 / DSM 44229 / JCM 9112 / NBRC 15066 / NRRL 15764)</name>
    <dbReference type="NCBI Taxonomy" id="1179773"/>
    <lineage>
        <taxon>Bacteria</taxon>
        <taxon>Bacillati</taxon>
        <taxon>Actinomycetota</taxon>
        <taxon>Actinomycetes</taxon>
        <taxon>Pseudonocardiales</taxon>
        <taxon>Pseudonocardiaceae</taxon>
        <taxon>Saccharothrix</taxon>
    </lineage>
</organism>
<dbReference type="HOGENOM" id="CLU_007528_0_0_11"/>
<evidence type="ECO:0000313" key="10">
    <source>
        <dbReference type="Proteomes" id="UP000006281"/>
    </source>
</evidence>
<dbReference type="PRINTS" id="PR00723">
    <property type="entry name" value="SUBTILISIN"/>
</dbReference>
<keyword evidence="4 6" id="KW-0720">Serine protease</keyword>
<dbReference type="OrthoDB" id="9795680at2"/>
<evidence type="ECO:0000256" key="3">
    <source>
        <dbReference type="ARBA" id="ARBA00022801"/>
    </source>
</evidence>
<keyword evidence="3 6" id="KW-0378">Hydrolase</keyword>
<dbReference type="STRING" id="1179773.BN6_58610"/>
<dbReference type="PROSITE" id="PS00138">
    <property type="entry name" value="SUBTILASE_SER"/>
    <property type="match status" value="1"/>
</dbReference>
<evidence type="ECO:0000256" key="6">
    <source>
        <dbReference type="PROSITE-ProRule" id="PRU01240"/>
    </source>
</evidence>
<dbReference type="eggNOG" id="COG1404">
    <property type="taxonomic scope" value="Bacteria"/>
</dbReference>
<dbReference type="Proteomes" id="UP000006281">
    <property type="component" value="Chromosome"/>
</dbReference>
<keyword evidence="2 6" id="KW-0645">Protease</keyword>
<dbReference type="EMBL" id="HE804045">
    <property type="protein sequence ID" value="CCH33118.1"/>
    <property type="molecule type" value="Genomic_DNA"/>
</dbReference>
<comment type="similarity">
    <text evidence="1 6 7">Belongs to the peptidase S8 family.</text>
</comment>
<dbReference type="InterPro" id="IPR015500">
    <property type="entry name" value="Peptidase_S8_subtilisin-rel"/>
</dbReference>
<protein>
    <submittedName>
        <fullName evidence="9">Peptidase S8/S53, subtilisin kexin sedolisin</fullName>
    </submittedName>
</protein>
<evidence type="ECO:0000259" key="8">
    <source>
        <dbReference type="Pfam" id="PF00082"/>
    </source>
</evidence>
<feature type="active site" description="Charge relay system" evidence="5 6">
    <location>
        <position position="412"/>
    </location>
</feature>
<evidence type="ECO:0000256" key="7">
    <source>
        <dbReference type="RuleBase" id="RU003355"/>
    </source>
</evidence>
<dbReference type="SUPFAM" id="SSF52743">
    <property type="entry name" value="Subtilisin-like"/>
    <property type="match status" value="1"/>
</dbReference>
<dbReference type="Pfam" id="PF00082">
    <property type="entry name" value="Peptidase_S8"/>
    <property type="match status" value="1"/>
</dbReference>
<evidence type="ECO:0000313" key="9">
    <source>
        <dbReference type="EMBL" id="CCH33118.1"/>
    </source>
</evidence>
<dbReference type="GO" id="GO:0006508">
    <property type="term" value="P:proteolysis"/>
    <property type="evidence" value="ECO:0007669"/>
    <property type="project" value="UniProtKB-KW"/>
</dbReference>
<feature type="active site" description="Charge relay system" evidence="5 6">
    <location>
        <position position="240"/>
    </location>
</feature>
<dbReference type="RefSeq" id="WP_015103229.1">
    <property type="nucleotide sequence ID" value="NC_019673.1"/>
</dbReference>
<proteinExistence type="inferred from homology"/>
<feature type="active site" description="Charge relay system" evidence="5 6">
    <location>
        <position position="208"/>
    </location>
</feature>
<dbReference type="PROSITE" id="PS51892">
    <property type="entry name" value="SUBTILASE"/>
    <property type="match status" value="1"/>
</dbReference>
<dbReference type="PANTHER" id="PTHR43806:SF11">
    <property type="entry name" value="CEREVISIN-RELATED"/>
    <property type="match status" value="1"/>
</dbReference>
<reference evidence="9 10" key="1">
    <citation type="journal article" date="2012" name="BMC Genomics">
        <title>Complete genome sequence of Saccharothrix espanaensis DSM 44229T and comparison to the other completely sequenced Pseudonocardiaceae.</title>
        <authorList>
            <person name="Strobel T."/>
            <person name="Al-Dilaimi A."/>
            <person name="Blom J."/>
            <person name="Gessner A."/>
            <person name="Kalinowski J."/>
            <person name="Luzhetska M."/>
            <person name="Puhler A."/>
            <person name="Szczepanowski R."/>
            <person name="Bechthold A."/>
            <person name="Ruckert C."/>
        </authorList>
    </citation>
    <scope>NUCLEOTIDE SEQUENCE [LARGE SCALE GENOMIC DNA]</scope>
    <source>
        <strain evidence="10">ATCC 51144 / DSM 44229 / JCM 9112 / NBRC 15066 / NRRL 15764</strain>
    </source>
</reference>